<proteinExistence type="predicted"/>
<reference evidence="2" key="1">
    <citation type="submission" date="2023-06" db="EMBL/GenBank/DDBJ databases">
        <title>Genome-scale phylogeny and comparative genomics of the fungal order Sordariales.</title>
        <authorList>
            <consortium name="Lawrence Berkeley National Laboratory"/>
            <person name="Hensen N."/>
            <person name="Bonometti L."/>
            <person name="Westerberg I."/>
            <person name="Brannstrom I.O."/>
            <person name="Guillou S."/>
            <person name="Cros-Aarteil S."/>
            <person name="Calhoun S."/>
            <person name="Haridas S."/>
            <person name="Kuo A."/>
            <person name="Mondo S."/>
            <person name="Pangilinan J."/>
            <person name="Riley R."/>
            <person name="Labutti K."/>
            <person name="Andreopoulos B."/>
            <person name="Lipzen A."/>
            <person name="Chen C."/>
            <person name="Yanf M."/>
            <person name="Daum C."/>
            <person name="Ng V."/>
            <person name="Clum A."/>
            <person name="Steindorff A."/>
            <person name="Ohm R."/>
            <person name="Martin F."/>
            <person name="Silar P."/>
            <person name="Natvig D."/>
            <person name="Lalanne C."/>
            <person name="Gautier V."/>
            <person name="Ament-Velasquez S.L."/>
            <person name="Kruys A."/>
            <person name="Hutchinson M.I."/>
            <person name="Powell A.J."/>
            <person name="Barry K."/>
            <person name="Miller A.N."/>
            <person name="Grigoriev I.V."/>
            <person name="Debuchy R."/>
            <person name="Gladieux P."/>
            <person name="Thoren M.H."/>
            <person name="Johannesson H."/>
        </authorList>
    </citation>
    <scope>NUCLEOTIDE SEQUENCE</scope>
    <source>
        <strain evidence="2">CBS 606.72</strain>
    </source>
</reference>
<keyword evidence="1" id="KW-0732">Signal</keyword>
<evidence type="ECO:0000313" key="3">
    <source>
        <dbReference type="Proteomes" id="UP001175000"/>
    </source>
</evidence>
<dbReference type="Proteomes" id="UP001175000">
    <property type="component" value="Unassembled WGS sequence"/>
</dbReference>
<sequence>MLLPFLGFLHRFLLLHSYRGGDTSPFNSDSTSPAFLNVLRKHTYSELFAHTLLHDFWQDGKASVALNQDHLQEHLQALQYISTNLNLL</sequence>
<keyword evidence="3" id="KW-1185">Reference proteome</keyword>
<protein>
    <submittedName>
        <fullName evidence="2">Uncharacterized protein</fullName>
    </submittedName>
</protein>
<feature type="chain" id="PRO_5041256201" evidence="1">
    <location>
        <begin position="24"/>
        <end position="88"/>
    </location>
</feature>
<accession>A0AA39WRV4</accession>
<name>A0AA39WRV4_9PEZI</name>
<evidence type="ECO:0000256" key="1">
    <source>
        <dbReference type="SAM" id="SignalP"/>
    </source>
</evidence>
<comment type="caution">
    <text evidence="2">The sequence shown here is derived from an EMBL/GenBank/DDBJ whole genome shotgun (WGS) entry which is preliminary data.</text>
</comment>
<dbReference type="AlphaFoldDB" id="A0AA39WRV4"/>
<evidence type="ECO:0000313" key="2">
    <source>
        <dbReference type="EMBL" id="KAK0620439.1"/>
    </source>
</evidence>
<dbReference type="EMBL" id="JAULSU010000004">
    <property type="protein sequence ID" value="KAK0620439.1"/>
    <property type="molecule type" value="Genomic_DNA"/>
</dbReference>
<organism evidence="2 3">
    <name type="scientific">Immersiella caudata</name>
    <dbReference type="NCBI Taxonomy" id="314043"/>
    <lineage>
        <taxon>Eukaryota</taxon>
        <taxon>Fungi</taxon>
        <taxon>Dikarya</taxon>
        <taxon>Ascomycota</taxon>
        <taxon>Pezizomycotina</taxon>
        <taxon>Sordariomycetes</taxon>
        <taxon>Sordariomycetidae</taxon>
        <taxon>Sordariales</taxon>
        <taxon>Lasiosphaeriaceae</taxon>
        <taxon>Immersiella</taxon>
    </lineage>
</organism>
<gene>
    <name evidence="2" type="ORF">B0T14DRAFT_521428</name>
</gene>
<feature type="signal peptide" evidence="1">
    <location>
        <begin position="1"/>
        <end position="23"/>
    </location>
</feature>